<dbReference type="Pfam" id="PF01392">
    <property type="entry name" value="Fz"/>
    <property type="match status" value="1"/>
</dbReference>
<feature type="compositionally biased region" description="Basic and acidic residues" evidence="10">
    <location>
        <begin position="540"/>
        <end position="567"/>
    </location>
</feature>
<evidence type="ECO:0000256" key="2">
    <source>
        <dbReference type="ARBA" id="ARBA00008077"/>
    </source>
</evidence>
<dbReference type="InterPro" id="IPR015526">
    <property type="entry name" value="Frizzled/SFRP"/>
</dbReference>
<dbReference type="PANTHER" id="PTHR11309">
    <property type="entry name" value="FRIZZLED"/>
    <property type="match status" value="1"/>
</dbReference>
<evidence type="ECO:0000256" key="9">
    <source>
        <dbReference type="PROSITE-ProRule" id="PRU00090"/>
    </source>
</evidence>
<evidence type="ECO:0000256" key="1">
    <source>
        <dbReference type="ARBA" id="ARBA00004141"/>
    </source>
</evidence>
<keyword evidence="5 11" id="KW-1133">Transmembrane helix</keyword>
<evidence type="ECO:0000256" key="11">
    <source>
        <dbReference type="SAM" id="Phobius"/>
    </source>
</evidence>
<keyword evidence="6 11" id="KW-0472">Membrane</keyword>
<feature type="disulfide bond" evidence="9">
    <location>
        <begin position="122"/>
        <end position="146"/>
    </location>
</feature>
<feature type="signal peptide" evidence="12">
    <location>
        <begin position="1"/>
        <end position="19"/>
    </location>
</feature>
<accession>A0ABD2JR38</accession>
<feature type="transmembrane region" description="Helical" evidence="11">
    <location>
        <begin position="398"/>
        <end position="422"/>
    </location>
</feature>
<feature type="transmembrane region" description="Helical" evidence="11">
    <location>
        <begin position="443"/>
        <end position="463"/>
    </location>
</feature>
<dbReference type="SMART" id="SM01330">
    <property type="entry name" value="Frizzled"/>
    <property type="match status" value="1"/>
</dbReference>
<keyword evidence="8" id="KW-0675">Receptor</keyword>
<evidence type="ECO:0008006" key="17">
    <source>
        <dbReference type="Google" id="ProtNLM"/>
    </source>
</evidence>
<organism evidence="15 16">
    <name type="scientific">Heterodera trifolii</name>
    <dbReference type="NCBI Taxonomy" id="157864"/>
    <lineage>
        <taxon>Eukaryota</taxon>
        <taxon>Metazoa</taxon>
        <taxon>Ecdysozoa</taxon>
        <taxon>Nematoda</taxon>
        <taxon>Chromadorea</taxon>
        <taxon>Rhabditida</taxon>
        <taxon>Tylenchina</taxon>
        <taxon>Tylenchomorpha</taxon>
        <taxon>Tylenchoidea</taxon>
        <taxon>Heteroderidae</taxon>
        <taxon>Heteroderinae</taxon>
        <taxon>Heterodera</taxon>
    </lineage>
</organism>
<dbReference type="PRINTS" id="PR00489">
    <property type="entry name" value="FRIZZLED"/>
</dbReference>
<dbReference type="SMART" id="SM00063">
    <property type="entry name" value="FRI"/>
    <property type="match status" value="1"/>
</dbReference>
<comment type="subcellular location">
    <subcellularLocation>
        <location evidence="1">Membrane</location>
        <topology evidence="1">Multi-pass membrane protein</topology>
    </subcellularLocation>
</comment>
<evidence type="ECO:0000256" key="5">
    <source>
        <dbReference type="ARBA" id="ARBA00022989"/>
    </source>
</evidence>
<dbReference type="PANTHER" id="PTHR11309:SF99">
    <property type="entry name" value="FRIZZLED-4"/>
    <property type="match status" value="1"/>
</dbReference>
<evidence type="ECO:0000256" key="3">
    <source>
        <dbReference type="ARBA" id="ARBA00022473"/>
    </source>
</evidence>
<feature type="domain" description="G-protein coupled receptors family 2 profile 2" evidence="14">
    <location>
        <begin position="218"/>
        <end position="459"/>
    </location>
</feature>
<evidence type="ECO:0000259" key="13">
    <source>
        <dbReference type="PROSITE" id="PS50038"/>
    </source>
</evidence>
<dbReference type="GO" id="GO:0016020">
    <property type="term" value="C:membrane"/>
    <property type="evidence" value="ECO:0007669"/>
    <property type="project" value="UniProtKB-SubCell"/>
</dbReference>
<dbReference type="InterPro" id="IPR000539">
    <property type="entry name" value="Frizzled/Smoothened_7TM"/>
</dbReference>
<dbReference type="Proteomes" id="UP001620626">
    <property type="component" value="Unassembled WGS sequence"/>
</dbReference>
<keyword evidence="16" id="KW-1185">Reference proteome</keyword>
<evidence type="ECO:0000256" key="12">
    <source>
        <dbReference type="SAM" id="SignalP"/>
    </source>
</evidence>
<sequence length="649" mass="72182">MALFPLLLLFPLFLCSSAALSHLSQLGNSPPRQSSIFERVKAPLCHPIDISLCRDIPYNRTILPNPFIDGLDPQSLQAQTEHFKPLIRTKCSPHILFFVCSVFVPMCPAQLPQAVTSCRSVCEEVRHDCIKIFHEFDFPWPAVLNCSRFPASPELCMRPEPTTPEQKPFHSLAPANRKARVPECPQDLVDLDPADPAAKCAFRCEKSTMFRKDLKEKARVWLMMCAFLNVCIASFAVFSFCIDRRRFAFSERSVCFLALCSLLSSLPHLLRSLFGFDAIACVQLPSGPKFLLLDGPNSAGAFSGISPLPSLCFFSFLLHFYFSLAASMWWLMLTFTWYLSAARKWAEEAIGRHSVQLHLLAWTVPAILAAFVLWTDRIDASELSGLCSVGNADQSALLWLWTVPRSSSALLGLYLILSGFSAMCKERNHFRKRGTDTSKLEKFMFKMGVFALLFVFPSLIASACDLHQLSVLIQWLPHTVGCKSRGGAFSGECVRPEQPPGQLQLLGATMELTAGMASGLWMLSPKTLNSWKRALPCGRTADKGTERRKDETGMRMAEMERERRGTDRSGASGGGAGREFALSRLSSPPHHPNIPTHSSPHRPLLLPADLPPLPPPPPTAVPSSTVTNGGFSYRWYPTMSHNEMREEGF</sequence>
<dbReference type="PROSITE" id="PS50038">
    <property type="entry name" value="FZ"/>
    <property type="match status" value="1"/>
</dbReference>
<dbReference type="InterPro" id="IPR017981">
    <property type="entry name" value="GPCR_2-like_7TM"/>
</dbReference>
<keyword evidence="7 9" id="KW-1015">Disulfide bond</keyword>
<name>A0ABD2JR38_9BILA</name>
<evidence type="ECO:0000313" key="16">
    <source>
        <dbReference type="Proteomes" id="UP001620626"/>
    </source>
</evidence>
<reference evidence="15 16" key="1">
    <citation type="submission" date="2024-10" db="EMBL/GenBank/DDBJ databases">
        <authorList>
            <person name="Kim D."/>
        </authorList>
    </citation>
    <scope>NUCLEOTIDE SEQUENCE [LARGE SCALE GENOMIC DNA]</scope>
    <source>
        <strain evidence="15">BH-2024</strain>
    </source>
</reference>
<keyword evidence="3" id="KW-0217">Developmental protein</keyword>
<protein>
    <recommendedName>
        <fullName evidence="17">Frizzled-4</fullName>
    </recommendedName>
</protein>
<feature type="domain" description="FZ" evidence="13">
    <location>
        <begin position="40"/>
        <end position="159"/>
    </location>
</feature>
<dbReference type="PROSITE" id="PS50261">
    <property type="entry name" value="G_PROTEIN_RECEP_F2_4"/>
    <property type="match status" value="1"/>
</dbReference>
<comment type="similarity">
    <text evidence="2">Belongs to the G-protein coupled receptor Fz/Smo family.</text>
</comment>
<evidence type="ECO:0000256" key="4">
    <source>
        <dbReference type="ARBA" id="ARBA00022692"/>
    </source>
</evidence>
<evidence type="ECO:0000259" key="14">
    <source>
        <dbReference type="PROSITE" id="PS50261"/>
    </source>
</evidence>
<keyword evidence="12" id="KW-0732">Signal</keyword>
<comment type="caution">
    <text evidence="15">The sequence shown here is derived from an EMBL/GenBank/DDBJ whole genome shotgun (WGS) entry which is preliminary data.</text>
</comment>
<evidence type="ECO:0000256" key="7">
    <source>
        <dbReference type="ARBA" id="ARBA00023157"/>
    </source>
</evidence>
<dbReference type="EMBL" id="JBICBT010000917">
    <property type="protein sequence ID" value="KAL3093095.1"/>
    <property type="molecule type" value="Genomic_DNA"/>
</dbReference>
<dbReference type="Pfam" id="PF01534">
    <property type="entry name" value="Frizzled"/>
    <property type="match status" value="1"/>
</dbReference>
<proteinExistence type="inferred from homology"/>
<feature type="compositionally biased region" description="Pro residues" evidence="10">
    <location>
        <begin position="609"/>
        <end position="620"/>
    </location>
</feature>
<dbReference type="SUPFAM" id="SSF63501">
    <property type="entry name" value="Frizzled cysteine-rich domain"/>
    <property type="match status" value="1"/>
</dbReference>
<comment type="caution">
    <text evidence="9">Lacks conserved residue(s) required for the propagation of feature annotation.</text>
</comment>
<feature type="transmembrane region" description="Helical" evidence="11">
    <location>
        <begin position="254"/>
        <end position="270"/>
    </location>
</feature>
<evidence type="ECO:0000256" key="10">
    <source>
        <dbReference type="SAM" id="MobiDB-lite"/>
    </source>
</evidence>
<evidence type="ECO:0000313" key="15">
    <source>
        <dbReference type="EMBL" id="KAL3093095.1"/>
    </source>
</evidence>
<dbReference type="Gene3D" id="1.10.2000.10">
    <property type="entry name" value="Frizzled cysteine-rich domain"/>
    <property type="match status" value="1"/>
</dbReference>
<feature type="disulfide bond" evidence="9">
    <location>
        <begin position="91"/>
        <end position="129"/>
    </location>
</feature>
<dbReference type="InterPro" id="IPR036790">
    <property type="entry name" value="Frizzled_dom_sf"/>
</dbReference>
<evidence type="ECO:0000256" key="6">
    <source>
        <dbReference type="ARBA" id="ARBA00023136"/>
    </source>
</evidence>
<evidence type="ECO:0000256" key="8">
    <source>
        <dbReference type="ARBA" id="ARBA00023170"/>
    </source>
</evidence>
<feature type="chain" id="PRO_5044831470" description="Frizzled-4" evidence="12">
    <location>
        <begin position="20"/>
        <end position="649"/>
    </location>
</feature>
<feature type="transmembrane region" description="Helical" evidence="11">
    <location>
        <begin position="316"/>
        <end position="339"/>
    </location>
</feature>
<keyword evidence="4 11" id="KW-0812">Transmembrane</keyword>
<feature type="transmembrane region" description="Helical" evidence="11">
    <location>
        <begin position="359"/>
        <end position="378"/>
    </location>
</feature>
<dbReference type="Gene3D" id="1.20.1070.10">
    <property type="entry name" value="Rhodopsin 7-helix transmembrane proteins"/>
    <property type="match status" value="1"/>
</dbReference>
<dbReference type="AlphaFoldDB" id="A0ABD2JR38"/>
<feature type="transmembrane region" description="Helical" evidence="11">
    <location>
        <begin position="220"/>
        <end position="242"/>
    </location>
</feature>
<gene>
    <name evidence="15" type="ORF">niasHT_022545</name>
</gene>
<dbReference type="InterPro" id="IPR020067">
    <property type="entry name" value="Frizzled_dom"/>
</dbReference>
<feature type="region of interest" description="Disordered" evidence="10">
    <location>
        <begin position="536"/>
        <end position="627"/>
    </location>
</feature>